<feature type="region of interest" description="Disordered" evidence="1">
    <location>
        <begin position="39"/>
        <end position="62"/>
    </location>
</feature>
<evidence type="ECO:0000256" key="1">
    <source>
        <dbReference type="SAM" id="MobiDB-lite"/>
    </source>
</evidence>
<keyword evidence="3" id="KW-1185">Reference proteome</keyword>
<protein>
    <submittedName>
        <fullName evidence="2">Cycloartenol synthase-like protein</fullName>
    </submittedName>
</protein>
<evidence type="ECO:0000313" key="2">
    <source>
        <dbReference type="EMBL" id="OMO51265.1"/>
    </source>
</evidence>
<evidence type="ECO:0000313" key="3">
    <source>
        <dbReference type="Proteomes" id="UP000187203"/>
    </source>
</evidence>
<dbReference type="Proteomes" id="UP000187203">
    <property type="component" value="Unassembled WGS sequence"/>
</dbReference>
<gene>
    <name evidence="2" type="ORF">COLO4_37746</name>
</gene>
<dbReference type="EMBL" id="AWUE01024250">
    <property type="protein sequence ID" value="OMO51265.1"/>
    <property type="molecule type" value="Genomic_DNA"/>
</dbReference>
<reference evidence="3" key="1">
    <citation type="submission" date="2013-09" db="EMBL/GenBank/DDBJ databases">
        <title>Corchorus olitorius genome sequencing.</title>
        <authorList>
            <person name="Alam M."/>
            <person name="Haque M.S."/>
            <person name="Islam M.S."/>
            <person name="Emdad E.M."/>
            <person name="Islam M.M."/>
            <person name="Ahmed B."/>
            <person name="Halim A."/>
            <person name="Hossen Q.M.M."/>
            <person name="Hossain M.Z."/>
            <person name="Ahmed R."/>
            <person name="Khan M.M."/>
            <person name="Islam R."/>
            <person name="Rashid M.M."/>
            <person name="Khan S.A."/>
            <person name="Rahman M.S."/>
            <person name="Alam M."/>
            <person name="Yahiya A.S."/>
            <person name="Khan M.S."/>
            <person name="Azam M.S."/>
            <person name="Haque T."/>
            <person name="Lashkar M.Z.H."/>
            <person name="Akhand A.I."/>
            <person name="Morshed G."/>
            <person name="Roy S."/>
            <person name="Uddin K.S."/>
            <person name="Rabeya T."/>
            <person name="Hossain A.S."/>
            <person name="Chowdhury A."/>
            <person name="Snigdha A.R."/>
            <person name="Mortoza M.S."/>
            <person name="Matin S.A."/>
            <person name="Hoque S.M.E."/>
            <person name="Islam M.K."/>
            <person name="Roy D.K."/>
            <person name="Haider R."/>
            <person name="Moosa M.M."/>
            <person name="Elias S.M."/>
            <person name="Hasan A.M."/>
            <person name="Jahan S."/>
            <person name="Shafiuddin M."/>
            <person name="Mahmood N."/>
            <person name="Shommy N.S."/>
        </authorList>
    </citation>
    <scope>NUCLEOTIDE SEQUENCE [LARGE SCALE GENOMIC DNA]</scope>
    <source>
        <strain evidence="3">cv. O-4</strain>
    </source>
</reference>
<dbReference type="AlphaFoldDB" id="A0A1R3FZJ4"/>
<accession>A0A1R3FZJ4</accession>
<name>A0A1R3FZJ4_9ROSI</name>
<sequence>MASVHCEEFLKKRGRESRKVPLMVAREAASGRWRRKGRAALVGGREKGQEANVLQTEEEEDVGQKREKARVRLIEEEEDKGVGTKRCCFAMRA</sequence>
<comment type="caution">
    <text evidence="2">The sequence shown here is derived from an EMBL/GenBank/DDBJ whole genome shotgun (WGS) entry which is preliminary data.</text>
</comment>
<organism evidence="2 3">
    <name type="scientific">Corchorus olitorius</name>
    <dbReference type="NCBI Taxonomy" id="93759"/>
    <lineage>
        <taxon>Eukaryota</taxon>
        <taxon>Viridiplantae</taxon>
        <taxon>Streptophyta</taxon>
        <taxon>Embryophyta</taxon>
        <taxon>Tracheophyta</taxon>
        <taxon>Spermatophyta</taxon>
        <taxon>Magnoliopsida</taxon>
        <taxon>eudicotyledons</taxon>
        <taxon>Gunneridae</taxon>
        <taxon>Pentapetalae</taxon>
        <taxon>rosids</taxon>
        <taxon>malvids</taxon>
        <taxon>Malvales</taxon>
        <taxon>Malvaceae</taxon>
        <taxon>Grewioideae</taxon>
        <taxon>Apeibeae</taxon>
        <taxon>Corchorus</taxon>
    </lineage>
</organism>
<proteinExistence type="predicted"/>